<proteinExistence type="inferred from homology"/>
<keyword evidence="6 7" id="KW-0472">Membrane</keyword>
<reference evidence="8" key="1">
    <citation type="submission" date="2018-05" db="EMBL/GenBank/DDBJ databases">
        <authorList>
            <person name="Lanie J.A."/>
            <person name="Ng W.-L."/>
            <person name="Kazmierczak K.M."/>
            <person name="Andrzejewski T.M."/>
            <person name="Davidsen T.M."/>
            <person name="Wayne K.J."/>
            <person name="Tettelin H."/>
            <person name="Glass J.I."/>
            <person name="Rusch D."/>
            <person name="Podicherti R."/>
            <person name="Tsui H.-C.T."/>
            <person name="Winkler M.E."/>
        </authorList>
    </citation>
    <scope>NUCLEOTIDE SEQUENCE</scope>
</reference>
<keyword evidence="3" id="KW-0813">Transport</keyword>
<dbReference type="NCBIfam" id="TIGR00797">
    <property type="entry name" value="matE"/>
    <property type="match status" value="1"/>
</dbReference>
<feature type="transmembrane region" description="Helical" evidence="7">
    <location>
        <begin position="135"/>
        <end position="156"/>
    </location>
</feature>
<evidence type="ECO:0000256" key="3">
    <source>
        <dbReference type="ARBA" id="ARBA00022448"/>
    </source>
</evidence>
<comment type="similarity">
    <text evidence="2">Belongs to the multi antimicrobial extrusion (MATE) (TC 2.A.66.1) family.</text>
</comment>
<dbReference type="GO" id="GO:0042910">
    <property type="term" value="F:xenobiotic transmembrane transporter activity"/>
    <property type="evidence" value="ECO:0007669"/>
    <property type="project" value="InterPro"/>
</dbReference>
<dbReference type="GO" id="GO:0015297">
    <property type="term" value="F:antiporter activity"/>
    <property type="evidence" value="ECO:0007669"/>
    <property type="project" value="InterPro"/>
</dbReference>
<evidence type="ECO:0000256" key="1">
    <source>
        <dbReference type="ARBA" id="ARBA00004141"/>
    </source>
</evidence>
<keyword evidence="4 7" id="KW-0812">Transmembrane</keyword>
<sequence length="445" mass="48237">MRDPESITYRYLISKAWPIILANAAVPLLGLVDTAVIGNIGSVEDLGAIAFGALIFSFVYWSFGFLRMGTTGFTAQAAGAGDEIEVRAVLGRALLMAVGLGTLLILLQWPIRLIAFLLLDGTDSVEILAGDYFRIRIWGAPATLTNFALMGLLIGLGLGKSVLLVQLFLNGLNILLDVWFAAILKLGVAGIALGTVVAEWLTVALAGYLIFRKLQQNKIPNESFWPKARVLDKPMLMKTLSANADIMIRTLLLVFSFAFFVNQSARFGDVLLAANHILLQLISFAAFFLDGYAFVVEAITGAAIGAGQLVRFDLAVRRTSTLALVTAIGLAILTWVWGHLAVGVLTDITEVRSAAVDMLFFAALYIACSFAAFQLDGVFIGASFTREMRNAATLSLLVFLLVWWLLERALGINGLWWAMIIYVVARAGALLMYFPSLRNSIASAN</sequence>
<feature type="transmembrane region" description="Helical" evidence="7">
    <location>
        <begin position="46"/>
        <end position="66"/>
    </location>
</feature>
<gene>
    <name evidence="8" type="ORF">METZ01_LOCUS17447</name>
</gene>
<dbReference type="AlphaFoldDB" id="A0A381PGK5"/>
<comment type="subcellular location">
    <subcellularLocation>
        <location evidence="1">Membrane</location>
        <topology evidence="1">Multi-pass membrane protein</topology>
    </subcellularLocation>
</comment>
<dbReference type="CDD" id="cd13136">
    <property type="entry name" value="MATE_DinF_like"/>
    <property type="match status" value="1"/>
</dbReference>
<dbReference type="InterPro" id="IPR050222">
    <property type="entry name" value="MATE_MdtK"/>
</dbReference>
<accession>A0A381PGK5</accession>
<feature type="transmembrane region" description="Helical" evidence="7">
    <location>
        <begin position="93"/>
        <end position="115"/>
    </location>
</feature>
<feature type="transmembrane region" description="Helical" evidence="7">
    <location>
        <begin position="391"/>
        <end position="410"/>
    </location>
</feature>
<feature type="transmembrane region" description="Helical" evidence="7">
    <location>
        <begin position="246"/>
        <end position="265"/>
    </location>
</feature>
<evidence type="ECO:0000256" key="5">
    <source>
        <dbReference type="ARBA" id="ARBA00022989"/>
    </source>
</evidence>
<feature type="transmembrane region" description="Helical" evidence="7">
    <location>
        <begin position="163"/>
        <end position="182"/>
    </location>
</feature>
<name>A0A381PGK5_9ZZZZ</name>
<feature type="transmembrane region" description="Helical" evidence="7">
    <location>
        <begin position="416"/>
        <end position="434"/>
    </location>
</feature>
<dbReference type="Pfam" id="PF01554">
    <property type="entry name" value="MatE"/>
    <property type="match status" value="2"/>
</dbReference>
<dbReference type="InterPro" id="IPR044644">
    <property type="entry name" value="DinF-like"/>
</dbReference>
<keyword evidence="5 7" id="KW-1133">Transmembrane helix</keyword>
<evidence type="ECO:0000256" key="2">
    <source>
        <dbReference type="ARBA" id="ARBA00010199"/>
    </source>
</evidence>
<dbReference type="InterPro" id="IPR002528">
    <property type="entry name" value="MATE_fam"/>
</dbReference>
<feature type="transmembrane region" description="Helical" evidence="7">
    <location>
        <begin position="358"/>
        <end position="379"/>
    </location>
</feature>
<dbReference type="EMBL" id="UINC01000939">
    <property type="protein sequence ID" value="SUZ64593.1"/>
    <property type="molecule type" value="Genomic_DNA"/>
</dbReference>
<evidence type="ECO:0008006" key="9">
    <source>
        <dbReference type="Google" id="ProtNLM"/>
    </source>
</evidence>
<feature type="transmembrane region" description="Helical" evidence="7">
    <location>
        <begin position="188"/>
        <end position="211"/>
    </location>
</feature>
<evidence type="ECO:0000256" key="4">
    <source>
        <dbReference type="ARBA" id="ARBA00022692"/>
    </source>
</evidence>
<organism evidence="8">
    <name type="scientific">marine metagenome</name>
    <dbReference type="NCBI Taxonomy" id="408172"/>
    <lineage>
        <taxon>unclassified sequences</taxon>
        <taxon>metagenomes</taxon>
        <taxon>ecological metagenomes</taxon>
    </lineage>
</organism>
<evidence type="ECO:0000256" key="6">
    <source>
        <dbReference type="ARBA" id="ARBA00023136"/>
    </source>
</evidence>
<dbReference type="PANTHER" id="PTHR43298">
    <property type="entry name" value="MULTIDRUG RESISTANCE PROTEIN NORM-RELATED"/>
    <property type="match status" value="1"/>
</dbReference>
<dbReference type="GO" id="GO:0005886">
    <property type="term" value="C:plasma membrane"/>
    <property type="evidence" value="ECO:0007669"/>
    <property type="project" value="TreeGrafter"/>
</dbReference>
<feature type="transmembrane region" description="Helical" evidence="7">
    <location>
        <begin position="277"/>
        <end position="310"/>
    </location>
</feature>
<feature type="transmembrane region" description="Helical" evidence="7">
    <location>
        <begin position="20"/>
        <end position="40"/>
    </location>
</feature>
<protein>
    <recommendedName>
        <fullName evidence="9">MATE family efflux transporter</fullName>
    </recommendedName>
</protein>
<evidence type="ECO:0000313" key="8">
    <source>
        <dbReference type="EMBL" id="SUZ64593.1"/>
    </source>
</evidence>
<evidence type="ECO:0000256" key="7">
    <source>
        <dbReference type="SAM" id="Phobius"/>
    </source>
</evidence>
<dbReference type="PANTHER" id="PTHR43298:SF2">
    <property type="entry name" value="FMN_FAD EXPORTER YEEO-RELATED"/>
    <property type="match status" value="1"/>
</dbReference>
<feature type="transmembrane region" description="Helical" evidence="7">
    <location>
        <begin position="322"/>
        <end position="346"/>
    </location>
</feature>